<proteinExistence type="predicted"/>
<feature type="transmembrane region" description="Helical" evidence="2">
    <location>
        <begin position="38"/>
        <end position="60"/>
    </location>
</feature>
<feature type="transmembrane region" description="Helical" evidence="2">
    <location>
        <begin position="72"/>
        <end position="94"/>
    </location>
</feature>
<accession>A0ABW4CC41</accession>
<dbReference type="Proteomes" id="UP001597282">
    <property type="component" value="Unassembled WGS sequence"/>
</dbReference>
<dbReference type="RefSeq" id="WP_380167150.1">
    <property type="nucleotide sequence ID" value="NZ_JBHTNU010000021.1"/>
</dbReference>
<dbReference type="EMBL" id="JBHTNU010000021">
    <property type="protein sequence ID" value="MFD1428339.1"/>
    <property type="molecule type" value="Genomic_DNA"/>
</dbReference>
<reference evidence="4" key="1">
    <citation type="journal article" date="2019" name="Int. J. Syst. Evol. Microbiol.">
        <title>The Global Catalogue of Microorganisms (GCM) 10K type strain sequencing project: providing services to taxonomists for standard genome sequencing and annotation.</title>
        <authorList>
            <consortium name="The Broad Institute Genomics Platform"/>
            <consortium name="The Broad Institute Genome Sequencing Center for Infectious Disease"/>
            <person name="Wu L."/>
            <person name="Ma J."/>
        </authorList>
    </citation>
    <scope>NUCLEOTIDE SEQUENCE [LARGE SCALE GENOMIC DNA]</scope>
    <source>
        <strain evidence="4">S1</strain>
    </source>
</reference>
<evidence type="ECO:0000313" key="4">
    <source>
        <dbReference type="Proteomes" id="UP001597282"/>
    </source>
</evidence>
<feature type="region of interest" description="Disordered" evidence="1">
    <location>
        <begin position="193"/>
        <end position="213"/>
    </location>
</feature>
<keyword evidence="2" id="KW-1133">Transmembrane helix</keyword>
<keyword evidence="2" id="KW-0812">Transmembrane</keyword>
<protein>
    <submittedName>
        <fullName evidence="3">DUF2306 domain-containing protein</fullName>
    </submittedName>
</protein>
<feature type="compositionally biased region" description="Basic residues" evidence="1">
    <location>
        <begin position="204"/>
        <end position="213"/>
    </location>
</feature>
<feature type="transmembrane region" description="Helical" evidence="2">
    <location>
        <begin position="6"/>
        <end position="26"/>
    </location>
</feature>
<sequence length="213" mass="24022">MSSLFLVLHVIAGFVTLILFWVPMFTRKGGKAHRKVGWIYVVAMTIVAISAFYLGMWRIFFDPDTHPDSISFYWFLLFISILSFATSWYGIRVLRFKGRKTTHRHPVDVGIPLLLTLSGVGISLYGNTLDSPLLTWFPLIGILLGISQLYYWLRPPAERIHWKIQHLTGLISCGIGTITAFVVFGAPRPSNRGSPTDHLVSAHHSAHPGNHRL</sequence>
<organism evidence="3 4">
    <name type="scientific">Kroppenstedtia sanguinis</name>
    <dbReference type="NCBI Taxonomy" id="1380684"/>
    <lineage>
        <taxon>Bacteria</taxon>
        <taxon>Bacillati</taxon>
        <taxon>Bacillota</taxon>
        <taxon>Bacilli</taxon>
        <taxon>Bacillales</taxon>
        <taxon>Thermoactinomycetaceae</taxon>
        <taxon>Kroppenstedtia</taxon>
    </lineage>
</organism>
<feature type="transmembrane region" description="Helical" evidence="2">
    <location>
        <begin position="165"/>
        <end position="186"/>
    </location>
</feature>
<gene>
    <name evidence="3" type="ORF">ACFQ4Y_15650</name>
</gene>
<evidence type="ECO:0000313" key="3">
    <source>
        <dbReference type="EMBL" id="MFD1428339.1"/>
    </source>
</evidence>
<keyword evidence="4" id="KW-1185">Reference proteome</keyword>
<comment type="caution">
    <text evidence="3">The sequence shown here is derived from an EMBL/GenBank/DDBJ whole genome shotgun (WGS) entry which is preliminary data.</text>
</comment>
<feature type="transmembrane region" description="Helical" evidence="2">
    <location>
        <begin position="133"/>
        <end position="153"/>
    </location>
</feature>
<name>A0ABW4CC41_9BACL</name>
<keyword evidence="2" id="KW-0472">Membrane</keyword>
<evidence type="ECO:0000256" key="1">
    <source>
        <dbReference type="SAM" id="MobiDB-lite"/>
    </source>
</evidence>
<feature type="transmembrane region" description="Helical" evidence="2">
    <location>
        <begin position="106"/>
        <end position="127"/>
    </location>
</feature>
<evidence type="ECO:0000256" key="2">
    <source>
        <dbReference type="SAM" id="Phobius"/>
    </source>
</evidence>